<keyword evidence="2" id="KW-1185">Reference proteome</keyword>
<dbReference type="Proteomes" id="UP000767291">
    <property type="component" value="Unassembled WGS sequence"/>
</dbReference>
<comment type="caution">
    <text evidence="1">The sequence shown here is derived from an EMBL/GenBank/DDBJ whole genome shotgun (WGS) entry which is preliminary data.</text>
</comment>
<proteinExistence type="predicted"/>
<dbReference type="EMBL" id="JAGGJX010000003">
    <property type="protein sequence ID" value="MBP1855568.1"/>
    <property type="molecule type" value="Genomic_DNA"/>
</dbReference>
<name>A0ABS4ECA1_9FIRM</name>
<gene>
    <name evidence="1" type="ORF">J2Z43_001963</name>
</gene>
<accession>A0ABS4ECA1</accession>
<organism evidence="1 2">
    <name type="scientific">Metaclostridioides mangenotii</name>
    <dbReference type="NCBI Taxonomy" id="1540"/>
    <lineage>
        <taxon>Bacteria</taxon>
        <taxon>Bacillati</taxon>
        <taxon>Bacillota</taxon>
        <taxon>Clostridia</taxon>
        <taxon>Peptostreptococcales</taxon>
        <taxon>Peptostreptococcaceae</taxon>
        <taxon>Metaclostridioides</taxon>
    </lineage>
</organism>
<sequence>MDPESSKGIKFDGRSKGIDETDVIPRFIFPPNVFYIKLNN</sequence>
<evidence type="ECO:0000313" key="2">
    <source>
        <dbReference type="Proteomes" id="UP000767291"/>
    </source>
</evidence>
<evidence type="ECO:0000313" key="1">
    <source>
        <dbReference type="EMBL" id="MBP1855568.1"/>
    </source>
</evidence>
<protein>
    <submittedName>
        <fullName evidence="1">Uncharacterized protein</fullName>
    </submittedName>
</protein>
<reference evidence="1 2" key="1">
    <citation type="submission" date="2021-03" db="EMBL/GenBank/DDBJ databases">
        <title>Genomic Encyclopedia of Type Strains, Phase IV (KMG-IV): sequencing the most valuable type-strain genomes for metagenomic binning, comparative biology and taxonomic classification.</title>
        <authorList>
            <person name="Goeker M."/>
        </authorList>
    </citation>
    <scope>NUCLEOTIDE SEQUENCE [LARGE SCALE GENOMIC DNA]</scope>
    <source>
        <strain evidence="1 2">DSM 1289</strain>
    </source>
</reference>